<reference evidence="2" key="1">
    <citation type="submission" date="2024-06" db="EMBL/GenBank/DDBJ databases">
        <authorList>
            <person name="Huang C.H."/>
            <person name="Ting Y.S."/>
            <person name="Cheng Y.H."/>
        </authorList>
    </citation>
    <scope>NUCLEOTIDE SEQUENCE</scope>
    <source>
        <strain evidence="2">TCI803</strain>
    </source>
</reference>
<organism evidence="2">
    <name type="scientific">Heyndrickxia faecalis</name>
    <dbReference type="NCBI Taxonomy" id="2824910"/>
    <lineage>
        <taxon>Bacteria</taxon>
        <taxon>Bacillati</taxon>
        <taxon>Bacillota</taxon>
        <taxon>Bacilli</taxon>
        <taxon>Bacillales</taxon>
        <taxon>Bacillaceae</taxon>
        <taxon>Heyndrickxia</taxon>
    </lineage>
</organism>
<dbReference type="RefSeq" id="WP_268810711.1">
    <property type="nucleotide sequence ID" value="NZ_CP158453.1"/>
</dbReference>
<evidence type="ECO:0000256" key="1">
    <source>
        <dbReference type="SAM" id="MobiDB-lite"/>
    </source>
</evidence>
<evidence type="ECO:0000313" key="2">
    <source>
        <dbReference type="EMBL" id="XBX97831.1"/>
    </source>
</evidence>
<gene>
    <name evidence="2" type="ORF">ABR335_15485</name>
</gene>
<feature type="region of interest" description="Disordered" evidence="1">
    <location>
        <begin position="1"/>
        <end position="27"/>
    </location>
</feature>
<dbReference type="GeneID" id="93261032"/>
<dbReference type="AlphaFoldDB" id="A0AAU7WGL0"/>
<protein>
    <submittedName>
        <fullName evidence="2">Uncharacterized protein</fullName>
    </submittedName>
</protein>
<dbReference type="EMBL" id="CP158453">
    <property type="protein sequence ID" value="XBX97831.1"/>
    <property type="molecule type" value="Genomic_DNA"/>
</dbReference>
<accession>A0AAU7WGL0</accession>
<sequence length="42" mass="4473">MRGLKPASASEPSDHSGPLKIGTRMETAKRGLKTASVPIIWP</sequence>
<proteinExistence type="predicted"/>
<name>A0AAU7WGL0_9BACI</name>